<gene>
    <name evidence="4" type="primary">kdsB</name>
    <name evidence="6" type="ORF">BXY53_0358</name>
</gene>
<dbReference type="InterPro" id="IPR004528">
    <property type="entry name" value="KdsB"/>
</dbReference>
<dbReference type="NCBIfam" id="TIGR00466">
    <property type="entry name" value="kdsB"/>
    <property type="match status" value="1"/>
</dbReference>
<dbReference type="UniPathway" id="UPA00358">
    <property type="reaction ID" value="UER00476"/>
</dbReference>
<dbReference type="AlphaFoldDB" id="A0A397Q6Z1"/>
<comment type="function">
    <text evidence="4">Activates KDO (a required 8-carbon sugar) for incorporation into bacterial lipopolysaccharide in Gram-negative bacteria.</text>
</comment>
<keyword evidence="7" id="KW-1185">Reference proteome</keyword>
<dbReference type="GO" id="GO:0005829">
    <property type="term" value="C:cytosol"/>
    <property type="evidence" value="ECO:0007669"/>
    <property type="project" value="TreeGrafter"/>
</dbReference>
<dbReference type="GO" id="GO:0009103">
    <property type="term" value="P:lipopolysaccharide biosynthetic process"/>
    <property type="evidence" value="ECO:0007669"/>
    <property type="project" value="UniProtKB-UniRule"/>
</dbReference>
<evidence type="ECO:0000256" key="1">
    <source>
        <dbReference type="ARBA" id="ARBA00022679"/>
    </source>
</evidence>
<evidence type="ECO:0000256" key="2">
    <source>
        <dbReference type="ARBA" id="ARBA00022695"/>
    </source>
</evidence>
<dbReference type="Pfam" id="PF02348">
    <property type="entry name" value="CTP_transf_3"/>
    <property type="match status" value="1"/>
</dbReference>
<comment type="caution">
    <text evidence="6">The sequence shown here is derived from an EMBL/GenBank/DDBJ whole genome shotgun (WGS) entry which is preliminary data.</text>
</comment>
<evidence type="ECO:0000256" key="4">
    <source>
        <dbReference type="HAMAP-Rule" id="MF_00057"/>
    </source>
</evidence>
<dbReference type="SUPFAM" id="SSF53448">
    <property type="entry name" value="Nucleotide-diphospho-sugar transferases"/>
    <property type="match status" value="1"/>
</dbReference>
<protein>
    <recommendedName>
        <fullName evidence="4">3-deoxy-manno-octulosonate cytidylyltransferase</fullName>
        <ecNumber evidence="4">2.7.7.38</ecNumber>
    </recommendedName>
    <alternativeName>
        <fullName evidence="4">CMP-2-keto-3-deoxyoctulosonic acid synthase</fullName>
        <shortName evidence="4">CKS</shortName>
        <shortName evidence="4">CMP-KDO synthase</shortName>
    </alternativeName>
</protein>
<keyword evidence="2 4" id="KW-0548">Nucleotidyltransferase</keyword>
<dbReference type="NCBIfam" id="NF003952">
    <property type="entry name" value="PRK05450.1-5"/>
    <property type="match status" value="1"/>
</dbReference>
<dbReference type="PANTHER" id="PTHR42866:SF2">
    <property type="entry name" value="3-DEOXY-MANNO-OCTULOSONATE CYTIDYLYLTRANSFERASE, MITOCHONDRIAL"/>
    <property type="match status" value="1"/>
</dbReference>
<dbReference type="HAMAP" id="MF_00057">
    <property type="entry name" value="KdsB"/>
    <property type="match status" value="1"/>
</dbReference>
<sequence>MDRHGLGGGPARSANQPKTTMTRSLIIIPARMQASRLPGKPLVEIGGEPMIVHVWRRAVAANAGDVFVATDDQAIADAVRAAGGQAIMTRADHPSGSDRVYEAACQVGGDDPTDIIVNIQGDLPTLDPALVRACVAPLEHPEIDIATLAAEIDDAGEVIDPHVVKVVATPAGDGATLRALYFTRAAAPAGYGPFLHHIGMYAYRREALARFVSLPTSTLEKRERLEQLRALEAGMKFGVRVVDSVPLGVDTPADLDRARAIFAAQQTAAHAPVGAQG</sequence>
<dbReference type="GO" id="GO:0008690">
    <property type="term" value="F:3-deoxy-manno-octulosonate cytidylyltransferase activity"/>
    <property type="evidence" value="ECO:0007669"/>
    <property type="project" value="UniProtKB-UniRule"/>
</dbReference>
<evidence type="ECO:0000313" key="7">
    <source>
        <dbReference type="Proteomes" id="UP000266273"/>
    </source>
</evidence>
<comment type="subcellular location">
    <subcellularLocation>
        <location evidence="4">Cytoplasm</location>
    </subcellularLocation>
</comment>
<dbReference type="InterPro" id="IPR003329">
    <property type="entry name" value="Cytidylyl_trans"/>
</dbReference>
<dbReference type="EMBL" id="QXDF01000001">
    <property type="protein sequence ID" value="RIA55297.1"/>
    <property type="molecule type" value="Genomic_DNA"/>
</dbReference>
<organism evidence="6 7">
    <name type="scientific">Dichotomicrobium thermohalophilum</name>
    <dbReference type="NCBI Taxonomy" id="933063"/>
    <lineage>
        <taxon>Bacteria</taxon>
        <taxon>Pseudomonadati</taxon>
        <taxon>Pseudomonadota</taxon>
        <taxon>Alphaproteobacteria</taxon>
        <taxon>Hyphomicrobiales</taxon>
        <taxon>Hyphomicrobiaceae</taxon>
        <taxon>Dichotomicrobium</taxon>
    </lineage>
</organism>
<dbReference type="PANTHER" id="PTHR42866">
    <property type="entry name" value="3-DEOXY-MANNO-OCTULOSONATE CYTIDYLYLTRANSFERASE"/>
    <property type="match status" value="1"/>
</dbReference>
<comment type="pathway">
    <text evidence="4">Nucleotide-sugar biosynthesis; CMP-3-deoxy-D-manno-octulosonate biosynthesis; CMP-3-deoxy-D-manno-octulosonate from 3-deoxy-D-manno-octulosonate and CTP: step 1/1.</text>
</comment>
<dbReference type="CDD" id="cd02517">
    <property type="entry name" value="CMP-KDO-Synthetase"/>
    <property type="match status" value="1"/>
</dbReference>
<dbReference type="EC" id="2.7.7.38" evidence="4"/>
<dbReference type="InterPro" id="IPR029044">
    <property type="entry name" value="Nucleotide-diphossugar_trans"/>
</dbReference>
<keyword evidence="4" id="KW-0963">Cytoplasm</keyword>
<keyword evidence="3 4" id="KW-0448">Lipopolysaccharide biosynthesis</keyword>
<feature type="compositionally biased region" description="Gly residues" evidence="5">
    <location>
        <begin position="1"/>
        <end position="10"/>
    </location>
</feature>
<dbReference type="Gene3D" id="3.90.550.10">
    <property type="entry name" value="Spore Coat Polysaccharide Biosynthesis Protein SpsA, Chain A"/>
    <property type="match status" value="1"/>
</dbReference>
<dbReference type="Proteomes" id="UP000266273">
    <property type="component" value="Unassembled WGS sequence"/>
</dbReference>
<reference evidence="6 7" key="1">
    <citation type="submission" date="2018-08" db="EMBL/GenBank/DDBJ databases">
        <title>Genomic Encyclopedia of Archaeal and Bacterial Type Strains, Phase II (KMG-II): from individual species to whole genera.</title>
        <authorList>
            <person name="Goeker M."/>
        </authorList>
    </citation>
    <scope>NUCLEOTIDE SEQUENCE [LARGE SCALE GENOMIC DNA]</scope>
    <source>
        <strain evidence="6 7">DSM 5002</strain>
    </source>
</reference>
<keyword evidence="1 4" id="KW-0808">Transferase</keyword>
<comment type="similarity">
    <text evidence="4">Belongs to the KdsB family.</text>
</comment>
<name>A0A397Q6Z1_9HYPH</name>
<proteinExistence type="inferred from homology"/>
<evidence type="ECO:0000313" key="6">
    <source>
        <dbReference type="EMBL" id="RIA55297.1"/>
    </source>
</evidence>
<evidence type="ECO:0000256" key="3">
    <source>
        <dbReference type="ARBA" id="ARBA00022985"/>
    </source>
</evidence>
<comment type="catalytic activity">
    <reaction evidence="4">
        <text>3-deoxy-alpha-D-manno-oct-2-ulosonate + CTP = CMP-3-deoxy-beta-D-manno-octulosonate + diphosphate</text>
        <dbReference type="Rhea" id="RHEA:23448"/>
        <dbReference type="ChEBI" id="CHEBI:33019"/>
        <dbReference type="ChEBI" id="CHEBI:37563"/>
        <dbReference type="ChEBI" id="CHEBI:85986"/>
        <dbReference type="ChEBI" id="CHEBI:85987"/>
        <dbReference type="EC" id="2.7.7.38"/>
    </reaction>
</comment>
<evidence type="ECO:0000256" key="5">
    <source>
        <dbReference type="SAM" id="MobiDB-lite"/>
    </source>
</evidence>
<dbReference type="NCBIfam" id="NF003948">
    <property type="entry name" value="PRK05450.1-1"/>
    <property type="match status" value="1"/>
</dbReference>
<feature type="region of interest" description="Disordered" evidence="5">
    <location>
        <begin position="1"/>
        <end position="20"/>
    </location>
</feature>
<dbReference type="GO" id="GO:0033468">
    <property type="term" value="P:CMP-keto-3-deoxy-D-manno-octulosonic acid biosynthetic process"/>
    <property type="evidence" value="ECO:0007669"/>
    <property type="project" value="UniProtKB-UniRule"/>
</dbReference>
<accession>A0A397Q6Z1</accession>